<dbReference type="Proteomes" id="UP001596111">
    <property type="component" value="Unassembled WGS sequence"/>
</dbReference>
<feature type="region of interest" description="Disordered" evidence="1">
    <location>
        <begin position="1"/>
        <end position="20"/>
    </location>
</feature>
<keyword evidence="2" id="KW-0472">Membrane</keyword>
<sequence>MDNPRPILPAAPGKRSAGPQGTRFFVQEDLRQLASGAGGASGVRASVREPVLESITPGLGGRRFSIRSGRQTIGRLASNDIVVSGPSVSSSHAWITNQQGRCIIMNTLSTNGTFVNDKRIHRAILRHGDLVRLGDVELVFLTRDRGSPAPRQLVRLAVGLIVVTGLAALVAWWLL</sequence>
<dbReference type="CDD" id="cd00060">
    <property type="entry name" value="FHA"/>
    <property type="match status" value="1"/>
</dbReference>
<dbReference type="Gene3D" id="2.60.200.20">
    <property type="match status" value="1"/>
</dbReference>
<feature type="domain" description="FHA" evidence="3">
    <location>
        <begin position="71"/>
        <end position="120"/>
    </location>
</feature>
<proteinExistence type="predicted"/>
<dbReference type="PANTHER" id="PTHR23308">
    <property type="entry name" value="NUCLEAR INHIBITOR OF PROTEIN PHOSPHATASE-1"/>
    <property type="match status" value="1"/>
</dbReference>
<dbReference type="InterPro" id="IPR008984">
    <property type="entry name" value="SMAD_FHA_dom_sf"/>
</dbReference>
<gene>
    <name evidence="4" type="ORF">ACFPPB_07910</name>
</gene>
<keyword evidence="2" id="KW-0812">Transmembrane</keyword>
<dbReference type="SMART" id="SM00240">
    <property type="entry name" value="FHA"/>
    <property type="match status" value="1"/>
</dbReference>
<dbReference type="InterPro" id="IPR000253">
    <property type="entry name" value="FHA_dom"/>
</dbReference>
<dbReference type="Pfam" id="PF00498">
    <property type="entry name" value="FHA"/>
    <property type="match status" value="1"/>
</dbReference>
<organism evidence="4 5">
    <name type="scientific">Rhodanobacter terrae</name>
    <dbReference type="NCBI Taxonomy" id="418647"/>
    <lineage>
        <taxon>Bacteria</taxon>
        <taxon>Pseudomonadati</taxon>
        <taxon>Pseudomonadota</taxon>
        <taxon>Gammaproteobacteria</taxon>
        <taxon>Lysobacterales</taxon>
        <taxon>Rhodanobacteraceae</taxon>
        <taxon>Rhodanobacter</taxon>
    </lineage>
</organism>
<keyword evidence="2" id="KW-1133">Transmembrane helix</keyword>
<keyword evidence="5" id="KW-1185">Reference proteome</keyword>
<dbReference type="RefSeq" id="WP_377326084.1">
    <property type="nucleotide sequence ID" value="NZ_JBHSNG010000006.1"/>
</dbReference>
<feature type="transmembrane region" description="Helical" evidence="2">
    <location>
        <begin position="153"/>
        <end position="174"/>
    </location>
</feature>
<reference evidence="5" key="1">
    <citation type="journal article" date="2019" name="Int. J. Syst. Evol. Microbiol.">
        <title>The Global Catalogue of Microorganisms (GCM) 10K type strain sequencing project: providing services to taxonomists for standard genome sequencing and annotation.</title>
        <authorList>
            <consortium name="The Broad Institute Genomics Platform"/>
            <consortium name="The Broad Institute Genome Sequencing Center for Infectious Disease"/>
            <person name="Wu L."/>
            <person name="Ma J."/>
        </authorList>
    </citation>
    <scope>NUCLEOTIDE SEQUENCE [LARGE SCALE GENOMIC DNA]</scope>
    <source>
        <strain evidence="5">CGMCC 1.13587</strain>
    </source>
</reference>
<evidence type="ECO:0000313" key="4">
    <source>
        <dbReference type="EMBL" id="MFC5581035.1"/>
    </source>
</evidence>
<accession>A0ABW0SVT3</accession>
<dbReference type="InterPro" id="IPR050923">
    <property type="entry name" value="Cell_Proc_Reg/RNA_Proc"/>
</dbReference>
<protein>
    <submittedName>
        <fullName evidence="4">FHA domain-containing protein</fullName>
    </submittedName>
</protein>
<name>A0ABW0SVT3_9GAMM</name>
<dbReference type="PROSITE" id="PS50006">
    <property type="entry name" value="FHA_DOMAIN"/>
    <property type="match status" value="1"/>
</dbReference>
<comment type="caution">
    <text evidence="4">The sequence shown here is derived from an EMBL/GenBank/DDBJ whole genome shotgun (WGS) entry which is preliminary data.</text>
</comment>
<evidence type="ECO:0000259" key="3">
    <source>
        <dbReference type="PROSITE" id="PS50006"/>
    </source>
</evidence>
<dbReference type="SUPFAM" id="SSF49879">
    <property type="entry name" value="SMAD/FHA domain"/>
    <property type="match status" value="1"/>
</dbReference>
<dbReference type="EMBL" id="JBHSNG010000006">
    <property type="protein sequence ID" value="MFC5581035.1"/>
    <property type="molecule type" value="Genomic_DNA"/>
</dbReference>
<evidence type="ECO:0000313" key="5">
    <source>
        <dbReference type="Proteomes" id="UP001596111"/>
    </source>
</evidence>
<evidence type="ECO:0000256" key="2">
    <source>
        <dbReference type="SAM" id="Phobius"/>
    </source>
</evidence>
<evidence type="ECO:0000256" key="1">
    <source>
        <dbReference type="SAM" id="MobiDB-lite"/>
    </source>
</evidence>